<gene>
    <name evidence="1" type="ORF">NDU88_003129</name>
</gene>
<dbReference type="Gene3D" id="3.80.10.10">
    <property type="entry name" value="Ribonuclease Inhibitor"/>
    <property type="match status" value="1"/>
</dbReference>
<proteinExistence type="predicted"/>
<dbReference type="InterPro" id="IPR032675">
    <property type="entry name" value="LRR_dom_sf"/>
</dbReference>
<reference evidence="1" key="1">
    <citation type="journal article" date="2022" name="bioRxiv">
        <title>Sequencing and chromosome-scale assembly of the giantPleurodeles waltlgenome.</title>
        <authorList>
            <person name="Brown T."/>
            <person name="Elewa A."/>
            <person name="Iarovenko S."/>
            <person name="Subramanian E."/>
            <person name="Araus A.J."/>
            <person name="Petzold A."/>
            <person name="Susuki M."/>
            <person name="Suzuki K.-i.T."/>
            <person name="Hayashi T."/>
            <person name="Toyoda A."/>
            <person name="Oliveira C."/>
            <person name="Osipova E."/>
            <person name="Leigh N.D."/>
            <person name="Simon A."/>
            <person name="Yun M.H."/>
        </authorList>
    </citation>
    <scope>NUCLEOTIDE SEQUENCE</scope>
    <source>
        <strain evidence="1">20211129_DDA</strain>
        <tissue evidence="1">Liver</tissue>
    </source>
</reference>
<dbReference type="EMBL" id="JANPWB010000008">
    <property type="protein sequence ID" value="KAJ1162662.1"/>
    <property type="molecule type" value="Genomic_DNA"/>
</dbReference>
<dbReference type="Proteomes" id="UP001066276">
    <property type="component" value="Chromosome 4_2"/>
</dbReference>
<dbReference type="PANTHER" id="PTHR24114">
    <property type="entry name" value="LEUCINE RICH REPEAT FAMILY PROTEIN"/>
    <property type="match status" value="1"/>
</dbReference>
<dbReference type="SUPFAM" id="SSF52047">
    <property type="entry name" value="RNI-like"/>
    <property type="match status" value="1"/>
</dbReference>
<evidence type="ECO:0000313" key="2">
    <source>
        <dbReference type="Proteomes" id="UP001066276"/>
    </source>
</evidence>
<sequence length="236" mass="27362">MLNARISSYSKASQVLSKRASEHGTPSQRLQSKRRKDCELSCNKLTEKSGETFKRLLEHTECAIERLWLGTNRLGNSGTEHIFQGLEKNRSLRILSLKDNKISDSGTRSMAESLRNNETLEELHLCMNLFGNVGIRNLKKLRRYRPNLKIVIRIADDEEVLIYAEEKVKRLLSNGWKQYNTELLVQIFDRVMEDLNNGYELSHEQDAKKTDRIKTLIADISKLRKQIKKMGQKSRT</sequence>
<evidence type="ECO:0000313" key="1">
    <source>
        <dbReference type="EMBL" id="KAJ1162662.1"/>
    </source>
</evidence>
<accession>A0AAV7SEH1</accession>
<protein>
    <submittedName>
        <fullName evidence="1">Uncharacterized protein</fullName>
    </submittedName>
</protein>
<dbReference type="Pfam" id="PF13516">
    <property type="entry name" value="LRR_6"/>
    <property type="match status" value="1"/>
</dbReference>
<dbReference type="InterPro" id="IPR001611">
    <property type="entry name" value="Leu-rich_rpt"/>
</dbReference>
<keyword evidence="2" id="KW-1185">Reference proteome</keyword>
<dbReference type="PANTHER" id="PTHR24114:SF2">
    <property type="entry name" value="F-BOX DOMAIN-CONTAINING PROTEIN-RELATED"/>
    <property type="match status" value="1"/>
</dbReference>
<dbReference type="AlphaFoldDB" id="A0AAV7SEH1"/>
<organism evidence="1 2">
    <name type="scientific">Pleurodeles waltl</name>
    <name type="common">Iberian ribbed newt</name>
    <dbReference type="NCBI Taxonomy" id="8319"/>
    <lineage>
        <taxon>Eukaryota</taxon>
        <taxon>Metazoa</taxon>
        <taxon>Chordata</taxon>
        <taxon>Craniata</taxon>
        <taxon>Vertebrata</taxon>
        <taxon>Euteleostomi</taxon>
        <taxon>Amphibia</taxon>
        <taxon>Batrachia</taxon>
        <taxon>Caudata</taxon>
        <taxon>Salamandroidea</taxon>
        <taxon>Salamandridae</taxon>
        <taxon>Pleurodelinae</taxon>
        <taxon>Pleurodeles</taxon>
    </lineage>
</organism>
<dbReference type="InterPro" id="IPR052394">
    <property type="entry name" value="LRR-containing"/>
</dbReference>
<name>A0AAV7SEH1_PLEWA</name>
<dbReference type="SMART" id="SM00368">
    <property type="entry name" value="LRR_RI"/>
    <property type="match status" value="3"/>
</dbReference>
<comment type="caution">
    <text evidence="1">The sequence shown here is derived from an EMBL/GenBank/DDBJ whole genome shotgun (WGS) entry which is preliminary data.</text>
</comment>